<protein>
    <submittedName>
        <fullName evidence="2">MarR family transcriptional regulator</fullName>
    </submittedName>
</protein>
<dbReference type="InterPro" id="IPR036388">
    <property type="entry name" value="WH-like_DNA-bd_sf"/>
</dbReference>
<gene>
    <name evidence="2" type="ORF">PQR57_21050</name>
</gene>
<dbReference type="PROSITE" id="PS50995">
    <property type="entry name" value="HTH_MARR_2"/>
    <property type="match status" value="1"/>
</dbReference>
<dbReference type="InterPro" id="IPR039422">
    <property type="entry name" value="MarR/SlyA-like"/>
</dbReference>
<dbReference type="PANTHER" id="PTHR33164">
    <property type="entry name" value="TRANSCRIPTIONAL REGULATOR, MARR FAMILY"/>
    <property type="match status" value="1"/>
</dbReference>
<dbReference type="RefSeq" id="WP_408178542.1">
    <property type="nucleotide sequence ID" value="NZ_JAQQEZ010000014.1"/>
</dbReference>
<dbReference type="SMART" id="SM00347">
    <property type="entry name" value="HTH_MARR"/>
    <property type="match status" value="1"/>
</dbReference>
<feature type="domain" description="HTH marR-type" evidence="1">
    <location>
        <begin position="28"/>
        <end position="166"/>
    </location>
</feature>
<comment type="caution">
    <text evidence="2">The sequence shown here is derived from an EMBL/GenBank/DDBJ whole genome shotgun (WGS) entry which is preliminary data.</text>
</comment>
<dbReference type="InterPro" id="IPR036390">
    <property type="entry name" value="WH_DNA-bd_sf"/>
</dbReference>
<dbReference type="Proteomes" id="UP001629230">
    <property type="component" value="Unassembled WGS sequence"/>
</dbReference>
<name>A0ABW9ASI3_9BURK</name>
<sequence>MGKKIDSLANPDDLDRPATDERDILGELACTNTALRRAARRLGQLYDEALAPLDLKATQIGLIAEIERFSASGSEQGPTLQDLAARLAIQISALTHALRPLVRDGLVELRQDAEDRRTKHGVLTRLGKKRLSEALVLWAEANNRVEDVLGRDSAATLRALADEVASDEFLASYHGE</sequence>
<dbReference type="SUPFAM" id="SSF46785">
    <property type="entry name" value="Winged helix' DNA-binding domain"/>
    <property type="match status" value="1"/>
</dbReference>
<evidence type="ECO:0000313" key="2">
    <source>
        <dbReference type="EMBL" id="MFM0003517.1"/>
    </source>
</evidence>
<reference evidence="2 3" key="1">
    <citation type="journal article" date="2024" name="Chem. Sci.">
        <title>Discovery of megapolipeptins by genome mining of a Burkholderiales bacteria collection.</title>
        <authorList>
            <person name="Paulo B.S."/>
            <person name="Recchia M.J.J."/>
            <person name="Lee S."/>
            <person name="Fergusson C.H."/>
            <person name="Romanowski S.B."/>
            <person name="Hernandez A."/>
            <person name="Krull N."/>
            <person name="Liu D.Y."/>
            <person name="Cavanagh H."/>
            <person name="Bos A."/>
            <person name="Gray C.A."/>
            <person name="Murphy B.T."/>
            <person name="Linington R.G."/>
            <person name="Eustaquio A.S."/>
        </authorList>
    </citation>
    <scope>NUCLEOTIDE SEQUENCE [LARGE SCALE GENOMIC DNA]</scope>
    <source>
        <strain evidence="2 3">RL17-350-BIC-A</strain>
    </source>
</reference>
<proteinExistence type="predicted"/>
<organism evidence="2 3">
    <name type="scientific">Paraburkholderia dipogonis</name>
    <dbReference type="NCBI Taxonomy" id="1211383"/>
    <lineage>
        <taxon>Bacteria</taxon>
        <taxon>Pseudomonadati</taxon>
        <taxon>Pseudomonadota</taxon>
        <taxon>Betaproteobacteria</taxon>
        <taxon>Burkholderiales</taxon>
        <taxon>Burkholderiaceae</taxon>
        <taxon>Paraburkholderia</taxon>
    </lineage>
</organism>
<accession>A0ABW9ASI3</accession>
<evidence type="ECO:0000259" key="1">
    <source>
        <dbReference type="PROSITE" id="PS50995"/>
    </source>
</evidence>
<dbReference type="InterPro" id="IPR000835">
    <property type="entry name" value="HTH_MarR-typ"/>
</dbReference>
<dbReference type="Gene3D" id="1.10.10.10">
    <property type="entry name" value="Winged helix-like DNA-binding domain superfamily/Winged helix DNA-binding domain"/>
    <property type="match status" value="1"/>
</dbReference>
<dbReference type="Pfam" id="PF01047">
    <property type="entry name" value="MarR"/>
    <property type="match status" value="1"/>
</dbReference>
<evidence type="ECO:0000313" key="3">
    <source>
        <dbReference type="Proteomes" id="UP001629230"/>
    </source>
</evidence>
<keyword evidence="3" id="KW-1185">Reference proteome</keyword>
<dbReference type="PANTHER" id="PTHR33164:SF105">
    <property type="entry name" value="TRANSCRIPTIONAL REPRESSOR PROTEIN-RELATED"/>
    <property type="match status" value="1"/>
</dbReference>
<dbReference type="EMBL" id="JAQQEZ010000014">
    <property type="protein sequence ID" value="MFM0003517.1"/>
    <property type="molecule type" value="Genomic_DNA"/>
</dbReference>